<gene>
    <name evidence="1" type="ORF">CEXT_630541</name>
</gene>
<reference evidence="1 2" key="1">
    <citation type="submission" date="2021-06" db="EMBL/GenBank/DDBJ databases">
        <title>Caerostris extrusa draft genome.</title>
        <authorList>
            <person name="Kono N."/>
            <person name="Arakawa K."/>
        </authorList>
    </citation>
    <scope>NUCLEOTIDE SEQUENCE [LARGE SCALE GENOMIC DNA]</scope>
</reference>
<dbReference type="EMBL" id="BPLR01015462">
    <property type="protein sequence ID" value="GIY76295.1"/>
    <property type="molecule type" value="Genomic_DNA"/>
</dbReference>
<dbReference type="AlphaFoldDB" id="A0AAV4W2J7"/>
<dbReference type="Proteomes" id="UP001054945">
    <property type="component" value="Unassembled WGS sequence"/>
</dbReference>
<organism evidence="1 2">
    <name type="scientific">Caerostris extrusa</name>
    <name type="common">Bark spider</name>
    <name type="synonym">Caerostris bankana</name>
    <dbReference type="NCBI Taxonomy" id="172846"/>
    <lineage>
        <taxon>Eukaryota</taxon>
        <taxon>Metazoa</taxon>
        <taxon>Ecdysozoa</taxon>
        <taxon>Arthropoda</taxon>
        <taxon>Chelicerata</taxon>
        <taxon>Arachnida</taxon>
        <taxon>Araneae</taxon>
        <taxon>Araneomorphae</taxon>
        <taxon>Entelegynae</taxon>
        <taxon>Araneoidea</taxon>
        <taxon>Araneidae</taxon>
        <taxon>Caerostris</taxon>
    </lineage>
</organism>
<protein>
    <submittedName>
        <fullName evidence="1">Uncharacterized protein</fullName>
    </submittedName>
</protein>
<evidence type="ECO:0000313" key="1">
    <source>
        <dbReference type="EMBL" id="GIY76295.1"/>
    </source>
</evidence>
<sequence>MLVVLRRFGVKDTARRTNVFPNMVIRIMAAKIVPFNTIPKYSHPVRPGEDVVLPYSDTFQGASSVSVRLIMIIAMSDILLLRATKSPQAPWLAPLLELDIKVQF</sequence>
<proteinExistence type="predicted"/>
<name>A0AAV4W2J7_CAEEX</name>
<keyword evidence="2" id="KW-1185">Reference proteome</keyword>
<evidence type="ECO:0000313" key="2">
    <source>
        <dbReference type="Proteomes" id="UP001054945"/>
    </source>
</evidence>
<accession>A0AAV4W2J7</accession>
<comment type="caution">
    <text evidence="1">The sequence shown here is derived from an EMBL/GenBank/DDBJ whole genome shotgun (WGS) entry which is preliminary data.</text>
</comment>